<name>A0A6J2YL32_SITOR</name>
<protein>
    <submittedName>
        <fullName evidence="3">Uncharacterized protein LOC115888501</fullName>
    </submittedName>
</protein>
<feature type="compositionally biased region" description="Acidic residues" evidence="1">
    <location>
        <begin position="70"/>
        <end position="79"/>
    </location>
</feature>
<gene>
    <name evidence="3" type="primary">LOC115888501</name>
</gene>
<dbReference type="Proteomes" id="UP000504635">
    <property type="component" value="Unplaced"/>
</dbReference>
<dbReference type="AlphaFoldDB" id="A0A6J2YL32"/>
<dbReference type="InParanoid" id="A0A6J2YL32"/>
<evidence type="ECO:0000313" key="2">
    <source>
        <dbReference type="Proteomes" id="UP000504635"/>
    </source>
</evidence>
<dbReference type="GeneID" id="115888501"/>
<dbReference type="PANTHER" id="PTHR34239:SF2">
    <property type="entry name" value="TRANSPOSABLE ELEMENT P TRANSPOSASE_THAP9 CONSERVED DOMAIN-CONTAINING PROTEIN"/>
    <property type="match status" value="1"/>
</dbReference>
<feature type="compositionally biased region" description="Basic and acidic residues" evidence="1">
    <location>
        <begin position="86"/>
        <end position="95"/>
    </location>
</feature>
<feature type="region of interest" description="Disordered" evidence="1">
    <location>
        <begin position="1"/>
        <end position="21"/>
    </location>
</feature>
<dbReference type="PANTHER" id="PTHR34239">
    <property type="entry name" value="APPLE DOMAIN-CONTAINING PROTEIN"/>
    <property type="match status" value="1"/>
</dbReference>
<feature type="compositionally biased region" description="Low complexity" evidence="1">
    <location>
        <begin position="101"/>
        <end position="113"/>
    </location>
</feature>
<accession>A0A6J2YL32</accession>
<dbReference type="OrthoDB" id="6744247at2759"/>
<keyword evidence="2" id="KW-1185">Reference proteome</keyword>
<feature type="compositionally biased region" description="Polar residues" evidence="1">
    <location>
        <begin position="336"/>
        <end position="348"/>
    </location>
</feature>
<reference evidence="3" key="1">
    <citation type="submission" date="2025-08" db="UniProtKB">
        <authorList>
            <consortium name="RefSeq"/>
        </authorList>
    </citation>
    <scope>IDENTIFICATION</scope>
    <source>
        <tissue evidence="3">Gonads</tissue>
    </source>
</reference>
<evidence type="ECO:0000256" key="1">
    <source>
        <dbReference type="SAM" id="MobiDB-lite"/>
    </source>
</evidence>
<sequence length="372" mass="42298">MSGEGKKRSRSSGKTDVNGAEIKSMLKSVMRRLDAIEHKQKRRRWSSPAYSPTFSDCEYTGSGGSNSEFDYGDGEEVDESLSVSQDDPRIEDSFQKNDIIPGGTDTLTPDTGPKTNIISILEGDEIQEKNFSEPILEELVPRYIKLLVNGLKEEVKTDLIKKYLPPENFKEIVPPKINPEVRVAVQDNTLKRDTRLSKIQEQIAAVISALVRFTSDLVKKGGEDNIKQVEMSNDVLRLLCDVFHHESVSRRELLLLNLNKDLKETLQNTPISELLFGKELENTIEAARKLEKSGEQLKVKRNKLSASMLATTSRQGNYRRPFARGVQQMGHRSQKRTPLQNSRPSSNPKRPRAHYRSQNRQHTGSVERRRHY</sequence>
<feature type="compositionally biased region" description="Basic residues" evidence="1">
    <location>
        <begin position="349"/>
        <end position="359"/>
    </location>
</feature>
<dbReference type="RefSeq" id="XP_030764112.1">
    <property type="nucleotide sequence ID" value="XM_030908252.1"/>
</dbReference>
<organism evidence="2 3">
    <name type="scientific">Sitophilus oryzae</name>
    <name type="common">Rice weevil</name>
    <name type="synonym">Curculio oryzae</name>
    <dbReference type="NCBI Taxonomy" id="7048"/>
    <lineage>
        <taxon>Eukaryota</taxon>
        <taxon>Metazoa</taxon>
        <taxon>Ecdysozoa</taxon>
        <taxon>Arthropoda</taxon>
        <taxon>Hexapoda</taxon>
        <taxon>Insecta</taxon>
        <taxon>Pterygota</taxon>
        <taxon>Neoptera</taxon>
        <taxon>Endopterygota</taxon>
        <taxon>Coleoptera</taxon>
        <taxon>Polyphaga</taxon>
        <taxon>Cucujiformia</taxon>
        <taxon>Curculionidae</taxon>
        <taxon>Dryophthorinae</taxon>
        <taxon>Sitophilus</taxon>
    </lineage>
</organism>
<dbReference type="KEGG" id="soy:115888501"/>
<proteinExistence type="predicted"/>
<feature type="region of interest" description="Disordered" evidence="1">
    <location>
        <begin position="308"/>
        <end position="372"/>
    </location>
</feature>
<evidence type="ECO:0000313" key="3">
    <source>
        <dbReference type="RefSeq" id="XP_030764112.1"/>
    </source>
</evidence>
<feature type="region of interest" description="Disordered" evidence="1">
    <location>
        <begin position="37"/>
        <end position="113"/>
    </location>
</feature>